<accession>A0A7W9GBK0</accession>
<reference evidence="2 3" key="1">
    <citation type="submission" date="2020-08" db="EMBL/GenBank/DDBJ databases">
        <title>Sequencing the genomes of 1000 actinobacteria strains.</title>
        <authorList>
            <person name="Klenk H.-P."/>
        </authorList>
    </citation>
    <scope>NUCLEOTIDE SEQUENCE [LARGE SCALE GENOMIC DNA]</scope>
    <source>
        <strain evidence="2 3">DSM 45507</strain>
    </source>
</reference>
<dbReference type="RefSeq" id="WP_185074188.1">
    <property type="nucleotide sequence ID" value="NZ_JACHMB010000001.1"/>
</dbReference>
<evidence type="ECO:0000256" key="1">
    <source>
        <dbReference type="SAM" id="MobiDB-lite"/>
    </source>
</evidence>
<organism evidence="2 3">
    <name type="scientific">Nonomuraea jabiensis</name>
    <dbReference type="NCBI Taxonomy" id="882448"/>
    <lineage>
        <taxon>Bacteria</taxon>
        <taxon>Bacillati</taxon>
        <taxon>Actinomycetota</taxon>
        <taxon>Actinomycetes</taxon>
        <taxon>Streptosporangiales</taxon>
        <taxon>Streptosporangiaceae</taxon>
        <taxon>Nonomuraea</taxon>
    </lineage>
</organism>
<evidence type="ECO:0000313" key="2">
    <source>
        <dbReference type="EMBL" id="MBB5780774.1"/>
    </source>
</evidence>
<feature type="compositionally biased region" description="Basic and acidic residues" evidence="1">
    <location>
        <begin position="1"/>
        <end position="27"/>
    </location>
</feature>
<name>A0A7W9GBK0_9ACTN</name>
<dbReference type="AlphaFoldDB" id="A0A7W9GBK0"/>
<dbReference type="EMBL" id="JACHMB010000001">
    <property type="protein sequence ID" value="MBB5780774.1"/>
    <property type="molecule type" value="Genomic_DNA"/>
</dbReference>
<feature type="compositionally biased region" description="Low complexity" evidence="1">
    <location>
        <begin position="51"/>
        <end position="64"/>
    </location>
</feature>
<protein>
    <submittedName>
        <fullName evidence="2">Uncharacterized protein</fullName>
    </submittedName>
</protein>
<gene>
    <name evidence="2" type="ORF">HD596_007530</name>
</gene>
<sequence>MRRRGRELGDRFEERADEQHGREDRPRHASPSTAPTAAMLVKMPAPAAWAPAVPRAPAGGAAARMARRRNIG</sequence>
<comment type="caution">
    <text evidence="2">The sequence shown here is derived from an EMBL/GenBank/DDBJ whole genome shotgun (WGS) entry which is preliminary data.</text>
</comment>
<proteinExistence type="predicted"/>
<keyword evidence="3" id="KW-1185">Reference proteome</keyword>
<feature type="region of interest" description="Disordered" evidence="1">
    <location>
        <begin position="1"/>
        <end position="36"/>
    </location>
</feature>
<feature type="region of interest" description="Disordered" evidence="1">
    <location>
        <begin position="51"/>
        <end position="72"/>
    </location>
</feature>
<evidence type="ECO:0000313" key="3">
    <source>
        <dbReference type="Proteomes" id="UP000579153"/>
    </source>
</evidence>
<dbReference type="Proteomes" id="UP000579153">
    <property type="component" value="Unassembled WGS sequence"/>
</dbReference>